<sequence>MAYYGDESGDTLTLPTVDPPTWHERSVQDRFRLGRELARDFEDASFSSVPPPGAADQTDSMDIARDANATSTKRIQPHVPMRLPAGAPPGTMLYHSPTIDSKLMHDHFIDFTMAADHNDNTDSYEIGRTRPAGAGVSFVDPENDVFSFGGPGSSPRKNEGRKSNAGRPDDGSSQDGGDGRRRISDRKQRVPIVDRSLGSPAPTRKSSPPTLNFEPHAATPKRGKRLSSSSGERPSKIADYVSNSGSGGSRASRFVNPPTTHRDSEEEALSDIGAGREWRFQRMSTMPSSPPPRRTDGLDQDQTQKGASGVIPKSFKSTGDFLKELGLDGHTRTLNLQTTLRALKDPAPVARPRTKQSSRAQTTRQRIVEPSFMIPNMPDVTDLFAGNDVTRFSAKNGAAAESHVPIDSIPIPQDTRAMLTAMRLLQEKVAALEDSKAANEHQVAKLERELRRAESKYQQEIRRARLAEEEMRRLRRPDSALGGSQDDHAEAERTRVDLMMNKLTLESTIANLRSELEDIKQELQTAKIALRNMQADRNEHVHAVAMAIAANEDLKAINRDLQGQLEQMEQEMRQVEKRTSRQREEHRTREDRHKQKAREARHAAAIAEQDNRRDSEAQEALRQKEQEEQEREDMERVVREQLEEEQEEQRRANNRLDFARDVDEYLKRLRPDLYKDRSEPIFVPPTPEPRTTTVQIEGKKRVIAMPRSQKSRRPLPGDTSELAVLPEPKGKETIAQLQTGRRTPRPVEREITIAGPSGDAFDDTTMSITPEEVRRIAKEINAERKKRKAAQAAEKAKHKEEERQREQIQQAELARQQTTTRDELPAVQPVSAVVSSPTKKKSRKILKVVYLTDGDTTEIHNLERELDGLNVNDFAGATAQQTEVKGLEPVTEPVIAPLQEPVVEQSKAEVPTQSNAAPIVEEVVEAAAPVFEPKPATAVPRVSFEEPTQPSLPIHMHPIVDHAGENHDPRECTVCVRYDDLRRREEEMARENPLKDIDHSCLFPAPELEPVSKRQAAGYEEDPTLRPSVNPQTQLERVVRQLKDEFRHLKLIYQRRNEEFMELDPAIQKKRRKAVTRELNELVAEMDAKSDQIYALYDVNEEFVGREKERENYLGEETEDLIRSLTV</sequence>
<dbReference type="OrthoDB" id="76453at2759"/>
<evidence type="ECO:0000256" key="1">
    <source>
        <dbReference type="ARBA" id="ARBA00004267"/>
    </source>
</evidence>
<feature type="region of interest" description="Disordered" evidence="5">
    <location>
        <begin position="704"/>
        <end position="746"/>
    </location>
</feature>
<feature type="region of interest" description="Disordered" evidence="5">
    <location>
        <begin position="784"/>
        <end position="809"/>
    </location>
</feature>
<evidence type="ECO:0000259" key="6">
    <source>
        <dbReference type="Pfam" id="PF06657"/>
    </source>
</evidence>
<dbReference type="Pfam" id="PF06657">
    <property type="entry name" value="Cep57_MT_bd"/>
    <property type="match status" value="1"/>
</dbReference>
<protein>
    <recommendedName>
        <fullName evidence="6">Cep57 centrosome microtubule-binding domain-containing protein</fullName>
    </recommendedName>
</protein>
<evidence type="ECO:0000313" key="7">
    <source>
        <dbReference type="EMBL" id="KAA8910628.1"/>
    </source>
</evidence>
<proteinExistence type="predicted"/>
<comment type="subcellular location">
    <subcellularLocation>
        <location evidence="1">Cytoplasm</location>
        <location evidence="1">Cytoskeleton</location>
        <location evidence="1">Microtubule organizing center</location>
    </subcellularLocation>
</comment>
<evidence type="ECO:0000256" key="5">
    <source>
        <dbReference type="SAM" id="MobiDB-lite"/>
    </source>
</evidence>
<feature type="coiled-coil region" evidence="4">
    <location>
        <begin position="422"/>
        <end position="470"/>
    </location>
</feature>
<feature type="region of interest" description="Disordered" evidence="5">
    <location>
        <begin position="135"/>
        <end position="314"/>
    </location>
</feature>
<dbReference type="Gene3D" id="1.20.58.90">
    <property type="match status" value="1"/>
</dbReference>
<feature type="compositionally biased region" description="Low complexity" evidence="5">
    <location>
        <begin position="10"/>
        <end position="20"/>
    </location>
</feature>
<feature type="compositionally biased region" description="Basic and acidic residues" evidence="5">
    <location>
        <begin position="609"/>
        <end position="626"/>
    </location>
</feature>
<name>A0A5J5F305_9PEZI</name>
<evidence type="ECO:0000256" key="3">
    <source>
        <dbReference type="ARBA" id="ARBA00023212"/>
    </source>
</evidence>
<dbReference type="InterPro" id="IPR024957">
    <property type="entry name" value="Cep57_MT-bd_dom"/>
</dbReference>
<comment type="caution">
    <text evidence="7">The sequence shown here is derived from an EMBL/GenBank/DDBJ whole genome shotgun (WGS) entry which is preliminary data.</text>
</comment>
<evidence type="ECO:0000313" key="8">
    <source>
        <dbReference type="Proteomes" id="UP000326924"/>
    </source>
</evidence>
<dbReference type="GO" id="GO:0008017">
    <property type="term" value="F:microtubule binding"/>
    <property type="evidence" value="ECO:0007669"/>
    <property type="project" value="InterPro"/>
</dbReference>
<dbReference type="InterPro" id="IPR051756">
    <property type="entry name" value="Centrosomal_MT-associated"/>
</dbReference>
<feature type="region of interest" description="Disordered" evidence="5">
    <location>
        <begin position="569"/>
        <end position="651"/>
    </location>
</feature>
<accession>A0A5J5F305</accession>
<dbReference type="PANTHER" id="PTHR19336:SF9">
    <property type="entry name" value="SPINDLE POLE BODY PROTEIN PPC89"/>
    <property type="match status" value="1"/>
</dbReference>
<dbReference type="GO" id="GO:0005815">
    <property type="term" value="C:microtubule organizing center"/>
    <property type="evidence" value="ECO:0007669"/>
    <property type="project" value="UniProtKB-SubCell"/>
</dbReference>
<feature type="compositionally biased region" description="Basic and acidic residues" evidence="5">
    <location>
        <begin position="570"/>
        <end position="602"/>
    </location>
</feature>
<dbReference type="Proteomes" id="UP000326924">
    <property type="component" value="Unassembled WGS sequence"/>
</dbReference>
<keyword evidence="4" id="KW-0175">Coiled coil</keyword>
<feature type="region of interest" description="Disordered" evidence="5">
    <location>
        <begin position="472"/>
        <end position="491"/>
    </location>
</feature>
<keyword evidence="3" id="KW-0206">Cytoskeleton</keyword>
<reference evidence="7 8" key="1">
    <citation type="submission" date="2019-09" db="EMBL/GenBank/DDBJ databases">
        <title>Draft genome of the ectomycorrhizal ascomycete Sphaerosporella brunnea.</title>
        <authorList>
            <consortium name="DOE Joint Genome Institute"/>
            <person name="Benucci G.M."/>
            <person name="Marozzi G."/>
            <person name="Antonielli L."/>
            <person name="Sanchez S."/>
            <person name="Marco P."/>
            <person name="Wang X."/>
            <person name="Falini L.B."/>
            <person name="Barry K."/>
            <person name="Haridas S."/>
            <person name="Lipzen A."/>
            <person name="Labutti K."/>
            <person name="Grigoriev I.V."/>
            <person name="Murat C."/>
            <person name="Martin F."/>
            <person name="Albertini E."/>
            <person name="Donnini D."/>
            <person name="Bonito G."/>
        </authorList>
    </citation>
    <scope>NUCLEOTIDE SEQUENCE [LARGE SCALE GENOMIC DNA]</scope>
    <source>
        <strain evidence="7 8">Sb_GMNB300</strain>
    </source>
</reference>
<evidence type="ECO:0000256" key="4">
    <source>
        <dbReference type="SAM" id="Coils"/>
    </source>
</evidence>
<organism evidence="7 8">
    <name type="scientific">Sphaerosporella brunnea</name>
    <dbReference type="NCBI Taxonomy" id="1250544"/>
    <lineage>
        <taxon>Eukaryota</taxon>
        <taxon>Fungi</taxon>
        <taxon>Dikarya</taxon>
        <taxon>Ascomycota</taxon>
        <taxon>Pezizomycotina</taxon>
        <taxon>Pezizomycetes</taxon>
        <taxon>Pezizales</taxon>
        <taxon>Pyronemataceae</taxon>
        <taxon>Sphaerosporella</taxon>
    </lineage>
</organism>
<dbReference type="InParanoid" id="A0A5J5F305"/>
<dbReference type="EMBL" id="VXIS01000044">
    <property type="protein sequence ID" value="KAA8910628.1"/>
    <property type="molecule type" value="Genomic_DNA"/>
</dbReference>
<feature type="domain" description="Cep57 centrosome microtubule-binding" evidence="6">
    <location>
        <begin position="1023"/>
        <end position="1099"/>
    </location>
</feature>
<feature type="compositionally biased region" description="Basic and acidic residues" evidence="5">
    <location>
        <begin position="156"/>
        <end position="170"/>
    </location>
</feature>
<keyword evidence="2" id="KW-0963">Cytoplasm</keyword>
<dbReference type="PANTHER" id="PTHR19336">
    <property type="entry name" value="UNCHARACTERIZED DUF1167"/>
    <property type="match status" value="1"/>
</dbReference>
<feature type="region of interest" description="Disordered" evidence="5">
    <location>
        <begin position="1"/>
        <end position="21"/>
    </location>
</feature>
<gene>
    <name evidence="7" type="ORF">FN846DRAFT_904876</name>
</gene>
<keyword evidence="8" id="KW-1185">Reference proteome</keyword>
<dbReference type="AlphaFoldDB" id="A0A5J5F305"/>
<feature type="compositionally biased region" description="Basic and acidic residues" evidence="5">
    <location>
        <begin position="794"/>
        <end position="806"/>
    </location>
</feature>
<evidence type="ECO:0000256" key="2">
    <source>
        <dbReference type="ARBA" id="ARBA00022490"/>
    </source>
</evidence>
<feature type="compositionally biased region" description="Basic and acidic residues" evidence="5">
    <location>
        <begin position="177"/>
        <end position="188"/>
    </location>
</feature>